<keyword evidence="6" id="KW-0472">Membrane</keyword>
<dbReference type="PANTHER" id="PTHR30026">
    <property type="entry name" value="OUTER MEMBRANE PROTEIN TOLC"/>
    <property type="match status" value="1"/>
</dbReference>
<dbReference type="Pfam" id="PF02321">
    <property type="entry name" value="OEP"/>
    <property type="match status" value="2"/>
</dbReference>
<gene>
    <name evidence="9" type="ORF">E7747_07410</name>
</gene>
<evidence type="ECO:0000256" key="4">
    <source>
        <dbReference type="ARBA" id="ARBA00022452"/>
    </source>
</evidence>
<keyword evidence="7" id="KW-0998">Cell outer membrane</keyword>
<dbReference type="InterPro" id="IPR003423">
    <property type="entry name" value="OMP_efflux"/>
</dbReference>
<comment type="subcellular location">
    <subcellularLocation>
        <location evidence="1">Cell outer membrane</location>
    </subcellularLocation>
</comment>
<dbReference type="Gene3D" id="1.20.1600.10">
    <property type="entry name" value="Outer membrane efflux proteins (OEP)"/>
    <property type="match status" value="1"/>
</dbReference>
<reference evidence="10" key="1">
    <citation type="submission" date="2019-02" db="EMBL/GenBank/DDBJ databases">
        <title>Isolation and identification of novel species under the genus Muribaculum.</title>
        <authorList>
            <person name="Miyake S."/>
            <person name="Ding Y."/>
            <person name="Low A."/>
            <person name="Soh M."/>
            <person name="Seedorf H."/>
        </authorList>
    </citation>
    <scope>NUCLEOTIDE SEQUENCE [LARGE SCALE GENOMIC DNA]</scope>
    <source>
        <strain evidence="10">H5</strain>
    </source>
</reference>
<dbReference type="GO" id="GO:0015288">
    <property type="term" value="F:porin activity"/>
    <property type="evidence" value="ECO:0007669"/>
    <property type="project" value="TreeGrafter"/>
</dbReference>
<dbReference type="KEGG" id="ddb:E7747_07410"/>
<dbReference type="RefSeq" id="WP_136415096.1">
    <property type="nucleotide sequence ID" value="NZ_CP039396.1"/>
</dbReference>
<feature type="chain" id="PRO_5020196261" evidence="8">
    <location>
        <begin position="21"/>
        <end position="492"/>
    </location>
</feature>
<comment type="similarity">
    <text evidence="2">Belongs to the outer membrane factor (OMF) (TC 1.B.17) family.</text>
</comment>
<evidence type="ECO:0000256" key="1">
    <source>
        <dbReference type="ARBA" id="ARBA00004442"/>
    </source>
</evidence>
<evidence type="ECO:0000256" key="7">
    <source>
        <dbReference type="ARBA" id="ARBA00023237"/>
    </source>
</evidence>
<evidence type="ECO:0000256" key="6">
    <source>
        <dbReference type="ARBA" id="ARBA00023136"/>
    </source>
</evidence>
<dbReference type="PANTHER" id="PTHR30026:SF20">
    <property type="entry name" value="OUTER MEMBRANE PROTEIN TOLC"/>
    <property type="match status" value="1"/>
</dbReference>
<name>A0A4P7W2E3_9BACT</name>
<evidence type="ECO:0000256" key="8">
    <source>
        <dbReference type="SAM" id="SignalP"/>
    </source>
</evidence>
<dbReference type="GO" id="GO:0015562">
    <property type="term" value="F:efflux transmembrane transporter activity"/>
    <property type="evidence" value="ECO:0007669"/>
    <property type="project" value="InterPro"/>
</dbReference>
<evidence type="ECO:0000313" key="9">
    <source>
        <dbReference type="EMBL" id="QCD42116.1"/>
    </source>
</evidence>
<keyword evidence="4" id="KW-1134">Transmembrane beta strand</keyword>
<accession>A0A4P7W2E3</accession>
<evidence type="ECO:0000256" key="2">
    <source>
        <dbReference type="ARBA" id="ARBA00007613"/>
    </source>
</evidence>
<organism evidence="9 10">
    <name type="scientific">Duncaniella dubosii</name>
    <dbReference type="NCBI Taxonomy" id="2518971"/>
    <lineage>
        <taxon>Bacteria</taxon>
        <taxon>Pseudomonadati</taxon>
        <taxon>Bacteroidota</taxon>
        <taxon>Bacteroidia</taxon>
        <taxon>Bacteroidales</taxon>
        <taxon>Muribaculaceae</taxon>
        <taxon>Duncaniella</taxon>
    </lineage>
</organism>
<keyword evidence="10" id="KW-1185">Reference proteome</keyword>
<dbReference type="InterPro" id="IPR051906">
    <property type="entry name" value="TolC-like"/>
</dbReference>
<dbReference type="GO" id="GO:0009279">
    <property type="term" value="C:cell outer membrane"/>
    <property type="evidence" value="ECO:0007669"/>
    <property type="project" value="UniProtKB-SubCell"/>
</dbReference>
<keyword evidence="3" id="KW-0813">Transport</keyword>
<dbReference type="SUPFAM" id="SSF56954">
    <property type="entry name" value="Outer membrane efflux proteins (OEP)"/>
    <property type="match status" value="1"/>
</dbReference>
<dbReference type="EMBL" id="CP039396">
    <property type="protein sequence ID" value="QCD42116.1"/>
    <property type="molecule type" value="Genomic_DNA"/>
</dbReference>
<evidence type="ECO:0000313" key="10">
    <source>
        <dbReference type="Proteomes" id="UP000297149"/>
    </source>
</evidence>
<sequence>MIIRRFLLSLFGLYALGSFAQTSAVADGSVVTLEQCREMALSNNKNLRKSAQQIKVAGYEKDQAFAAYLPAIDFAGGYMYNQKGVSVFGSDQLLPVKTFNIEKQDYEFGLVKNPVTGEPVLVNGKPIPEQMAYLPKEALSYDIHNVFFGAVTLTQPIFMGGKIVAMNKITGYAENLARAMHDNAAQDVVYAVDAAYWQVVSLKAKHKLAVSFVNLLDTLSRNVSLMVEQGVATKRDQLTVDVKLNSAQVDLTKVENGLVLSRMALAQVCGLPVHTMLTLADEDAETISATAPIAKSYNMQDVYSAREDLRALELGVKIYKEKENIARASMMPNLALVGAYTFSNPNMFNGFEKKFSGMFSVGAMLTVPIWHWGGNYNKVRAAKAQTVAARLELDNAKDMIDLQVNQASFKAQEAVKTFNMTEANLEKADENLRCAEVGFRDGVMTVDNVMEAQTAWLKAHSENVDARIDVYLCDVYLNKVLGRLDVSTPAFE</sequence>
<proteinExistence type="inferred from homology"/>
<protein>
    <submittedName>
        <fullName evidence="9">TolC family protein</fullName>
    </submittedName>
</protein>
<keyword evidence="5" id="KW-0812">Transmembrane</keyword>
<dbReference type="Proteomes" id="UP000297149">
    <property type="component" value="Chromosome"/>
</dbReference>
<keyword evidence="8" id="KW-0732">Signal</keyword>
<dbReference type="AlphaFoldDB" id="A0A4P7W2E3"/>
<dbReference type="GO" id="GO:1990281">
    <property type="term" value="C:efflux pump complex"/>
    <property type="evidence" value="ECO:0007669"/>
    <property type="project" value="TreeGrafter"/>
</dbReference>
<evidence type="ECO:0000256" key="5">
    <source>
        <dbReference type="ARBA" id="ARBA00022692"/>
    </source>
</evidence>
<feature type="signal peptide" evidence="8">
    <location>
        <begin position="1"/>
        <end position="20"/>
    </location>
</feature>
<evidence type="ECO:0000256" key="3">
    <source>
        <dbReference type="ARBA" id="ARBA00022448"/>
    </source>
</evidence>